<evidence type="ECO:0000313" key="4">
    <source>
        <dbReference type="Proteomes" id="UP001434419"/>
    </source>
</evidence>
<evidence type="ECO:0000313" key="3">
    <source>
        <dbReference type="Proteomes" id="UP000295195"/>
    </source>
</evidence>
<accession>A0A135Z029</accession>
<dbReference type="Proteomes" id="UP000295195">
    <property type="component" value="Unassembled WGS sequence"/>
</dbReference>
<evidence type="ECO:0000313" key="1">
    <source>
        <dbReference type="EMBL" id="MES5148369.1"/>
    </source>
</evidence>
<proteinExistence type="predicted"/>
<sequence>MKITKDKRKKFLSKHKQKKRKQVRKYVNAQSKMLNEFNSDNSWMYAYVCPEDYPQEFFNSKTLDQLCNYERNTSLNFTIAKKFHNTNNRKILKKLFKQQQPVYWQAVLADISMPKKANEQGELLLNHVINKAYDPQDFSIGFTQKIPQIDYHLWLPINNILYFGKSPQYFSIGDVITGKSWVTKYHYKDNREQYGLGKTIITNCGIPLINNYYADLSEIPTIKAISPTFISNYNREEDWVLKLSYSSQYLSVLKRYKKVNLSTLKYLFGHPIAQYKRNIHDNFHIRLHKNNEYSSFGDLASDLIKRSK</sequence>
<reference evidence="1" key="2">
    <citation type="submission" date="2024-06" db="EMBL/GenBank/DDBJ databases">
        <title>Vaginal Lactobacillus fatty acid response mechanisms reveal a metabolite-targeted strategy for bacterial vaginosis treatment.</title>
        <authorList>
            <person name="Zhu M."/>
            <person name="Blainey P.C."/>
            <person name="Bloom S.M."/>
            <person name="Kwon D.S."/>
        </authorList>
    </citation>
    <scope>NUCLEOTIDE SEQUENCE</scope>
    <source>
        <strain evidence="1">194_F1_1</strain>
    </source>
</reference>
<protein>
    <submittedName>
        <fullName evidence="2">Uncharacterized protein</fullName>
    </submittedName>
</protein>
<dbReference type="EMBL" id="JBETVU010000007">
    <property type="protein sequence ID" value="MES5148369.1"/>
    <property type="molecule type" value="Genomic_DNA"/>
</dbReference>
<comment type="caution">
    <text evidence="2">The sequence shown here is derived from an EMBL/GenBank/DDBJ whole genome shotgun (WGS) entry which is preliminary data.</text>
</comment>
<dbReference type="Proteomes" id="UP001434419">
    <property type="component" value="Unassembled WGS sequence"/>
</dbReference>
<reference evidence="2 3" key="1">
    <citation type="submission" date="2017-06" db="EMBL/GenBank/DDBJ databases">
        <authorList>
            <person name="Swanenburg J."/>
            <person name="Kort R."/>
        </authorList>
    </citation>
    <scope>NUCLEOTIDE SEQUENCE [LARGE SCALE GENOMIC DNA]</scope>
    <source>
        <strain evidence="2 3">RL05</strain>
    </source>
</reference>
<dbReference type="RefSeq" id="WP_060462990.1">
    <property type="nucleotide sequence ID" value="NZ_CP083390.1"/>
</dbReference>
<name>A0A135Z029_9LACO</name>
<evidence type="ECO:0000313" key="2">
    <source>
        <dbReference type="EMBL" id="TDN29395.1"/>
    </source>
</evidence>
<organism evidence="2 3">
    <name type="scientific">Lactobacillus crispatus</name>
    <dbReference type="NCBI Taxonomy" id="47770"/>
    <lineage>
        <taxon>Bacteria</taxon>
        <taxon>Bacillati</taxon>
        <taxon>Bacillota</taxon>
        <taxon>Bacilli</taxon>
        <taxon>Lactobacillales</taxon>
        <taxon>Lactobacillaceae</taxon>
        <taxon>Lactobacillus</taxon>
    </lineage>
</organism>
<gene>
    <name evidence="1" type="ORF">ABVC42_00130</name>
    <name evidence="2" type="ORF">CEE75_10950</name>
</gene>
<keyword evidence="4" id="KW-1185">Reference proteome</keyword>
<dbReference type="AlphaFoldDB" id="A0A135Z029"/>
<dbReference type="EMBL" id="NKLP01000207">
    <property type="protein sequence ID" value="TDN29395.1"/>
    <property type="molecule type" value="Genomic_DNA"/>
</dbReference>